<dbReference type="RefSeq" id="WP_187031286.1">
    <property type="nucleotide sequence ID" value="NZ_AP023420.1"/>
</dbReference>
<accession>A0A810Q3K5</accession>
<sequence>MKENQVRSCIDCGSKSCERMDGANPPFCLTTGLDQEVLEEAMLLYTEDDWNAQATKAAAEVEAEYYCEMTRVEEIMEFARRLGAKRIGIATCIGLLTEARTAARIFRRAGFEVYGVACKVGAQPKTAVGIPEACEKVGKNMCNPILQAKLLNRAKTDLNVVIGLCVGHDSLFYKYAEALTTTLVTKDRVLGHNPAAALYQADSYYHKRLLGE</sequence>
<protein>
    <recommendedName>
        <fullName evidence="3">DUF1847 domain-containing protein</fullName>
    </recommendedName>
</protein>
<organism evidence="1 2">
    <name type="scientific">Pusillibacter faecalis</name>
    <dbReference type="NCBI Taxonomy" id="2714358"/>
    <lineage>
        <taxon>Bacteria</taxon>
        <taxon>Bacillati</taxon>
        <taxon>Bacillota</taxon>
        <taxon>Clostridia</taxon>
        <taxon>Eubacteriales</taxon>
        <taxon>Oscillospiraceae</taxon>
        <taxon>Pusillibacter</taxon>
    </lineage>
</organism>
<reference evidence="1" key="1">
    <citation type="submission" date="2020-09" db="EMBL/GenBank/DDBJ databases">
        <title>New species isolated from human feces.</title>
        <authorList>
            <person name="Kitahara M."/>
            <person name="Shigeno Y."/>
            <person name="Shime M."/>
            <person name="Matsumoto Y."/>
            <person name="Nakamura S."/>
            <person name="Motooka D."/>
            <person name="Fukuoka S."/>
            <person name="Nishikawa H."/>
            <person name="Benno Y."/>
        </authorList>
    </citation>
    <scope>NUCLEOTIDE SEQUENCE</scope>
    <source>
        <strain evidence="1">MM59</strain>
    </source>
</reference>
<dbReference type="AlphaFoldDB" id="A0A810Q3K5"/>
<evidence type="ECO:0008006" key="3">
    <source>
        <dbReference type="Google" id="ProtNLM"/>
    </source>
</evidence>
<evidence type="ECO:0000313" key="1">
    <source>
        <dbReference type="EMBL" id="BCK82908.1"/>
    </source>
</evidence>
<dbReference type="InterPro" id="IPR014997">
    <property type="entry name" value="DUF1847"/>
</dbReference>
<dbReference type="Proteomes" id="UP000679848">
    <property type="component" value="Chromosome"/>
</dbReference>
<gene>
    <name evidence="1" type="ORF">MM59RIKEN_02270</name>
</gene>
<dbReference type="KEGG" id="pfaa:MM59RIKEN_02270"/>
<dbReference type="EMBL" id="AP023420">
    <property type="protein sequence ID" value="BCK82908.1"/>
    <property type="molecule type" value="Genomic_DNA"/>
</dbReference>
<name>A0A810Q3K5_9FIRM</name>
<keyword evidence="2" id="KW-1185">Reference proteome</keyword>
<dbReference type="Pfam" id="PF08901">
    <property type="entry name" value="DUF1847"/>
    <property type="match status" value="1"/>
</dbReference>
<proteinExistence type="predicted"/>
<evidence type="ECO:0000313" key="2">
    <source>
        <dbReference type="Proteomes" id="UP000679848"/>
    </source>
</evidence>